<evidence type="ECO:0000256" key="3">
    <source>
        <dbReference type="SAM" id="MobiDB-lite"/>
    </source>
</evidence>
<dbReference type="InterPro" id="IPR007312">
    <property type="entry name" value="Phosphoesterase"/>
</dbReference>
<feature type="region of interest" description="Disordered" evidence="3">
    <location>
        <begin position="31"/>
        <end position="67"/>
    </location>
</feature>
<dbReference type="InterPro" id="IPR017850">
    <property type="entry name" value="Alkaline_phosphatase_core_sf"/>
</dbReference>
<feature type="compositionally biased region" description="Low complexity" evidence="3">
    <location>
        <begin position="31"/>
        <end position="48"/>
    </location>
</feature>
<feature type="signal peptide" evidence="4">
    <location>
        <begin position="1"/>
        <end position="24"/>
    </location>
</feature>
<dbReference type="AlphaFoldDB" id="A0A1Y5P6V4"/>
<dbReference type="EMBL" id="FLQS01000012">
    <property type="protein sequence ID" value="SBS74432.1"/>
    <property type="molecule type" value="Genomic_DNA"/>
</dbReference>
<reference evidence="5" key="1">
    <citation type="submission" date="2016-03" db="EMBL/GenBank/DDBJ databases">
        <authorList>
            <person name="Ploux O."/>
        </authorList>
    </citation>
    <scope>NUCLEOTIDE SEQUENCE</scope>
    <source>
        <strain evidence="5">UC10</strain>
    </source>
</reference>
<evidence type="ECO:0000313" key="5">
    <source>
        <dbReference type="EMBL" id="SBS74432.1"/>
    </source>
</evidence>
<protein>
    <submittedName>
        <fullName evidence="5">Phosphoesterase</fullName>
    </submittedName>
</protein>
<accession>A0A1Y5P6V4</accession>
<feature type="chain" id="PRO_5038621846" evidence="4">
    <location>
        <begin position="25"/>
        <end position="655"/>
    </location>
</feature>
<keyword evidence="1" id="KW-0378">Hydrolase</keyword>
<name>A0A1Y5P6V4_9MYCO</name>
<dbReference type="GO" id="GO:0009395">
    <property type="term" value="P:phospholipid catabolic process"/>
    <property type="evidence" value="ECO:0007669"/>
    <property type="project" value="TreeGrafter"/>
</dbReference>
<dbReference type="PANTHER" id="PTHR31956:SF8">
    <property type="entry name" value="ACID PHOSPHATASE PHOA (AFU_ORTHOLOGUE AFUA_1G03570)"/>
    <property type="match status" value="1"/>
</dbReference>
<keyword evidence="2" id="KW-0843">Virulence</keyword>
<organism evidence="5">
    <name type="scientific">uncultured Mycobacterium sp</name>
    <dbReference type="NCBI Taxonomy" id="171292"/>
    <lineage>
        <taxon>Bacteria</taxon>
        <taxon>Bacillati</taxon>
        <taxon>Actinomycetota</taxon>
        <taxon>Actinomycetes</taxon>
        <taxon>Mycobacteriales</taxon>
        <taxon>Mycobacteriaceae</taxon>
        <taxon>Mycobacterium</taxon>
        <taxon>environmental samples</taxon>
    </lineage>
</organism>
<evidence type="ECO:0000256" key="1">
    <source>
        <dbReference type="ARBA" id="ARBA00022801"/>
    </source>
</evidence>
<keyword evidence="4" id="KW-0732">Signal</keyword>
<dbReference type="GO" id="GO:0016788">
    <property type="term" value="F:hydrolase activity, acting on ester bonds"/>
    <property type="evidence" value="ECO:0007669"/>
    <property type="project" value="InterPro"/>
</dbReference>
<proteinExistence type="predicted"/>
<gene>
    <name evidence="5" type="ORF">MHPYR_20037</name>
</gene>
<evidence type="ECO:0000256" key="4">
    <source>
        <dbReference type="SAM" id="SignalP"/>
    </source>
</evidence>
<sequence length="655" mass="67815">MGNAAHIGRLGALAVALGVGSAIASMPCVAAAQPSDSPSSTSGATAGSHTGKPARAGDRTTRTAAKATAPKVNLTVVKPMRSGVPVLSGAAKLPTPDQALQTLASALELVGSELQRIGRGRPTASVSGVVPAAPTTGPNLLTNPGAELGDPAGYGNSTVSVPGWTATGTPTVVQYGELRNAWPVGLSFAWPNLPAIVSFPGVHAAPPGGGNQFFGGGDVATSALSQTVDLSASSAEIDGGAVPFNLSGYLGGYLLDPSFATVKVTFLDQNQLYLGSSTIGPVSNLDRWGQTGFRQRATTGTVPVGTRSAVVTLTMHDLNPVVIGFTARFNNAYADNLSFSIGTAQPAPPAPAPPASNVGQLDHVFLVYMENKGYNDIVGSPNAPFLNSLINANGLANNYYAVTHPSLPNYYAIAGGQVFSKTYNCKSVCINDPNNLAFTIDNAGKTWAAYAQGMTPGQPLVSTGNYSTDQTPWPAFAGIGDNQAYAAAHMFPLTQMAVDLQSDATTPNFVWFAADENSNGEGPVNTLAGVAHFAFSQVDPRHQYNVAALDQFLQENVPTIINSNVWQTTKSVLIVTFDEDNNNITLGFGNEGNHVVTVVIASPLAVSAGGMKGGAFVVTDHYDHYSTLRTIEDALGLPAMTNNDAYAEPLNGFWT</sequence>
<evidence type="ECO:0000256" key="2">
    <source>
        <dbReference type="ARBA" id="ARBA00023026"/>
    </source>
</evidence>
<dbReference type="Pfam" id="PF04185">
    <property type="entry name" value="Phosphoesterase"/>
    <property type="match status" value="1"/>
</dbReference>
<dbReference type="Gene3D" id="3.40.720.10">
    <property type="entry name" value="Alkaline Phosphatase, subunit A"/>
    <property type="match status" value="1"/>
</dbReference>
<dbReference type="PANTHER" id="PTHR31956">
    <property type="entry name" value="NON-SPECIFIC PHOSPHOLIPASE C4-RELATED"/>
    <property type="match status" value="1"/>
</dbReference>